<proteinExistence type="predicted"/>
<evidence type="ECO:0000256" key="1">
    <source>
        <dbReference type="SAM" id="MobiDB-lite"/>
    </source>
</evidence>
<accession>A0A8X6MVG6</accession>
<evidence type="ECO:0000313" key="3">
    <source>
        <dbReference type="Proteomes" id="UP000887013"/>
    </source>
</evidence>
<gene>
    <name evidence="2" type="primary">PGBD3_57</name>
    <name evidence="2" type="ORF">NPIL_681131</name>
</gene>
<dbReference type="Proteomes" id="UP000887013">
    <property type="component" value="Unassembled WGS sequence"/>
</dbReference>
<protein>
    <submittedName>
        <fullName evidence="2">PiggyBac transposable element-derived protein 3</fullName>
    </submittedName>
</protein>
<feature type="compositionally biased region" description="Basic and acidic residues" evidence="1">
    <location>
        <begin position="71"/>
        <end position="82"/>
    </location>
</feature>
<feature type="region of interest" description="Disordered" evidence="1">
    <location>
        <begin position="71"/>
        <end position="92"/>
    </location>
</feature>
<comment type="caution">
    <text evidence="2">The sequence shown here is derived from an EMBL/GenBank/DDBJ whole genome shotgun (WGS) entry which is preliminary data.</text>
</comment>
<dbReference type="AlphaFoldDB" id="A0A8X6MVG6"/>
<dbReference type="EMBL" id="BMAW01051388">
    <property type="protein sequence ID" value="GFS80125.1"/>
    <property type="molecule type" value="Genomic_DNA"/>
</dbReference>
<organism evidence="2 3">
    <name type="scientific">Nephila pilipes</name>
    <name type="common">Giant wood spider</name>
    <name type="synonym">Nephila maculata</name>
    <dbReference type="NCBI Taxonomy" id="299642"/>
    <lineage>
        <taxon>Eukaryota</taxon>
        <taxon>Metazoa</taxon>
        <taxon>Ecdysozoa</taxon>
        <taxon>Arthropoda</taxon>
        <taxon>Chelicerata</taxon>
        <taxon>Arachnida</taxon>
        <taxon>Araneae</taxon>
        <taxon>Araneomorphae</taxon>
        <taxon>Entelegynae</taxon>
        <taxon>Araneoidea</taxon>
        <taxon>Nephilidae</taxon>
        <taxon>Nephila</taxon>
    </lineage>
</organism>
<keyword evidence="3" id="KW-1185">Reference proteome</keyword>
<evidence type="ECO:0000313" key="2">
    <source>
        <dbReference type="EMBL" id="GFS80125.1"/>
    </source>
</evidence>
<sequence>MGCCHKMEANKAHKKDILDYLSFRLNSASTLIYGMKLSRNVEFPLSPHRMSRMRTTDLQLRRRIPVCMPHDSARKKDVRHMPEMTGARGLKS</sequence>
<reference evidence="2" key="1">
    <citation type="submission" date="2020-08" db="EMBL/GenBank/DDBJ databases">
        <title>Multicomponent nature underlies the extraordinary mechanical properties of spider dragline silk.</title>
        <authorList>
            <person name="Kono N."/>
            <person name="Nakamura H."/>
            <person name="Mori M."/>
            <person name="Yoshida Y."/>
            <person name="Ohtoshi R."/>
            <person name="Malay A.D."/>
            <person name="Moran D.A.P."/>
            <person name="Tomita M."/>
            <person name="Numata K."/>
            <person name="Arakawa K."/>
        </authorList>
    </citation>
    <scope>NUCLEOTIDE SEQUENCE</scope>
</reference>
<name>A0A8X6MVG6_NEPPI</name>
<dbReference type="OrthoDB" id="6433554at2759"/>